<evidence type="ECO:0000256" key="2">
    <source>
        <dbReference type="PROSITE-ProRule" id="PRU00708"/>
    </source>
</evidence>
<dbReference type="PANTHER" id="PTHR47926:SF359">
    <property type="entry name" value="PENTACOTRIPEPTIDE-REPEAT REGION OF PRORP DOMAIN-CONTAINING PROTEIN"/>
    <property type="match status" value="1"/>
</dbReference>
<dbReference type="PANTHER" id="PTHR47926">
    <property type="entry name" value="PENTATRICOPEPTIDE REPEAT-CONTAINING PROTEIN"/>
    <property type="match status" value="1"/>
</dbReference>
<organism evidence="3 4">
    <name type="scientific">Acer yangbiense</name>
    <dbReference type="NCBI Taxonomy" id="1000413"/>
    <lineage>
        <taxon>Eukaryota</taxon>
        <taxon>Viridiplantae</taxon>
        <taxon>Streptophyta</taxon>
        <taxon>Embryophyta</taxon>
        <taxon>Tracheophyta</taxon>
        <taxon>Spermatophyta</taxon>
        <taxon>Magnoliopsida</taxon>
        <taxon>eudicotyledons</taxon>
        <taxon>Gunneridae</taxon>
        <taxon>Pentapetalae</taxon>
        <taxon>rosids</taxon>
        <taxon>malvids</taxon>
        <taxon>Sapindales</taxon>
        <taxon>Sapindaceae</taxon>
        <taxon>Hippocastanoideae</taxon>
        <taxon>Acereae</taxon>
        <taxon>Acer</taxon>
    </lineage>
</organism>
<dbReference type="InterPro" id="IPR011990">
    <property type="entry name" value="TPR-like_helical_dom_sf"/>
</dbReference>
<dbReference type="GO" id="GO:0009451">
    <property type="term" value="P:RNA modification"/>
    <property type="evidence" value="ECO:0007669"/>
    <property type="project" value="InterPro"/>
</dbReference>
<dbReference type="NCBIfam" id="TIGR00756">
    <property type="entry name" value="PPR"/>
    <property type="match status" value="1"/>
</dbReference>
<dbReference type="Proteomes" id="UP000323000">
    <property type="component" value="Chromosome 4"/>
</dbReference>
<comment type="caution">
    <text evidence="3">The sequence shown here is derived from an EMBL/GenBank/DDBJ whole genome shotgun (WGS) entry which is preliminary data.</text>
</comment>
<evidence type="ECO:0000313" key="4">
    <source>
        <dbReference type="Proteomes" id="UP000323000"/>
    </source>
</evidence>
<reference evidence="4" key="1">
    <citation type="journal article" date="2019" name="Gigascience">
        <title>De novo genome assembly of the endangered Acer yangbiense, a plant species with extremely small populations endemic to Yunnan Province, China.</title>
        <authorList>
            <person name="Yang J."/>
            <person name="Wariss H.M."/>
            <person name="Tao L."/>
            <person name="Zhang R."/>
            <person name="Yun Q."/>
            <person name="Hollingsworth P."/>
            <person name="Dao Z."/>
            <person name="Luo G."/>
            <person name="Guo H."/>
            <person name="Ma Y."/>
            <person name="Sun W."/>
        </authorList>
    </citation>
    <scope>NUCLEOTIDE SEQUENCE [LARGE SCALE GENOMIC DNA]</scope>
    <source>
        <strain evidence="4">cv. Malutang</strain>
    </source>
</reference>
<evidence type="ECO:0008006" key="5">
    <source>
        <dbReference type="Google" id="ProtNLM"/>
    </source>
</evidence>
<dbReference type="GO" id="GO:0003723">
    <property type="term" value="F:RNA binding"/>
    <property type="evidence" value="ECO:0007669"/>
    <property type="project" value="InterPro"/>
</dbReference>
<sequence>MNKLNVAVLVLGKRVVQARSFFRPRIDMPKNVPSSTKIVSSSKAEKEIAHLIRTELTDTFTWNSMINGYVKRREIDTARELFDKMPNRDVFSWNLMISGYDSCRELNFWRRVGGYLM</sequence>
<dbReference type="InterPro" id="IPR046960">
    <property type="entry name" value="PPR_At4g14850-like_plant"/>
</dbReference>
<dbReference type="Pfam" id="PF01535">
    <property type="entry name" value="PPR"/>
    <property type="match status" value="1"/>
</dbReference>
<gene>
    <name evidence="3" type="ORF">EZV62_011940</name>
</gene>
<dbReference type="PROSITE" id="PS51375">
    <property type="entry name" value="PPR"/>
    <property type="match status" value="1"/>
</dbReference>
<accession>A0A5C7I9A5</accession>
<dbReference type="OrthoDB" id="1931748at2759"/>
<feature type="repeat" description="PPR" evidence="2">
    <location>
        <begin position="58"/>
        <end position="92"/>
    </location>
</feature>
<name>A0A5C7I9A5_9ROSI</name>
<evidence type="ECO:0000313" key="3">
    <source>
        <dbReference type="EMBL" id="TXG64946.1"/>
    </source>
</evidence>
<dbReference type="InterPro" id="IPR002885">
    <property type="entry name" value="PPR_rpt"/>
</dbReference>
<dbReference type="Gene3D" id="1.25.40.10">
    <property type="entry name" value="Tetratricopeptide repeat domain"/>
    <property type="match status" value="1"/>
</dbReference>
<evidence type="ECO:0000256" key="1">
    <source>
        <dbReference type="ARBA" id="ARBA00022737"/>
    </source>
</evidence>
<protein>
    <recommendedName>
        <fullName evidence="5">Pentatricopeptide repeat-containing protein</fullName>
    </recommendedName>
</protein>
<dbReference type="EMBL" id="VAHF01000004">
    <property type="protein sequence ID" value="TXG64946.1"/>
    <property type="molecule type" value="Genomic_DNA"/>
</dbReference>
<keyword evidence="1" id="KW-0677">Repeat</keyword>
<dbReference type="AlphaFoldDB" id="A0A5C7I9A5"/>
<proteinExistence type="predicted"/>
<keyword evidence="4" id="KW-1185">Reference proteome</keyword>